<comment type="caution">
    <text evidence="11">The sequence shown here is derived from an EMBL/GenBank/DDBJ whole genome shotgun (WGS) entry which is preliminary data.</text>
</comment>
<evidence type="ECO:0008006" key="13">
    <source>
        <dbReference type="Google" id="ProtNLM"/>
    </source>
</evidence>
<evidence type="ECO:0000256" key="2">
    <source>
        <dbReference type="ARBA" id="ARBA00022516"/>
    </source>
</evidence>
<feature type="transmembrane region" description="Helical" evidence="10">
    <location>
        <begin position="126"/>
        <end position="146"/>
    </location>
</feature>
<evidence type="ECO:0000256" key="5">
    <source>
        <dbReference type="ARBA" id="ARBA00023098"/>
    </source>
</evidence>
<feature type="region of interest" description="Disordered" evidence="9">
    <location>
        <begin position="260"/>
        <end position="329"/>
    </location>
</feature>
<evidence type="ECO:0000256" key="8">
    <source>
        <dbReference type="ARBA" id="ARBA00023264"/>
    </source>
</evidence>
<dbReference type="Gene3D" id="1.20.120.1630">
    <property type="match status" value="1"/>
</dbReference>
<sequence length="329" mass="35845">MKLQVFLHLSVPVAVNCFSSGNFVGTRRTSSSLIRPSSSSAASRATTRSRLAIDFTALFEQSKETELTKSESNTKNELEISDTVQKVITNISSGELGSRGEIYFAIQAVLFLCILYGNIPVLGDVLTFLFGPVACLAGVAVAALGLKDLGSNLSPFPKVPENTELVQTGIFAEIRHPIYAGLLCFSLGLSIWTGSAMRMLLTGALWLLLEKKSDYEEASLVETFDGYSEYKNKVTGKFFPARLLESLPFNVKEISSTVETKAQTTGVQDANVESCDKSTSNKAESNETDEESVKGVFAGYRVTEEEKDRLKDAAPDEKEDDDKNDSLKP</sequence>
<comment type="subcellular location">
    <subcellularLocation>
        <location evidence="1">Endomembrane system</location>
        <topology evidence="1">Multi-pass membrane protein</topology>
    </subcellularLocation>
</comment>
<keyword evidence="5" id="KW-0443">Lipid metabolism</keyword>
<dbReference type="GO" id="GO:0008654">
    <property type="term" value="P:phospholipid biosynthetic process"/>
    <property type="evidence" value="ECO:0007669"/>
    <property type="project" value="UniProtKB-KW"/>
</dbReference>
<evidence type="ECO:0000313" key="11">
    <source>
        <dbReference type="EMBL" id="GFH61646.1"/>
    </source>
</evidence>
<dbReference type="Pfam" id="PF04191">
    <property type="entry name" value="PEMT"/>
    <property type="match status" value="1"/>
</dbReference>
<organism evidence="11 12">
    <name type="scientific">Chaetoceros tenuissimus</name>
    <dbReference type="NCBI Taxonomy" id="426638"/>
    <lineage>
        <taxon>Eukaryota</taxon>
        <taxon>Sar</taxon>
        <taxon>Stramenopiles</taxon>
        <taxon>Ochrophyta</taxon>
        <taxon>Bacillariophyta</taxon>
        <taxon>Coscinodiscophyceae</taxon>
        <taxon>Chaetocerotophycidae</taxon>
        <taxon>Chaetocerotales</taxon>
        <taxon>Chaetocerotaceae</taxon>
        <taxon>Chaetoceros</taxon>
    </lineage>
</organism>
<protein>
    <recommendedName>
        <fullName evidence="13">Protein-S-isoprenylcysteine O-methyltransferase</fullName>
    </recommendedName>
</protein>
<feature type="transmembrane region" description="Helical" evidence="10">
    <location>
        <begin position="102"/>
        <end position="119"/>
    </location>
</feature>
<reference evidence="11 12" key="1">
    <citation type="journal article" date="2021" name="Sci. Rep.">
        <title>The genome of the diatom Chaetoceros tenuissimus carries an ancient integrated fragment of an extant virus.</title>
        <authorList>
            <person name="Hongo Y."/>
            <person name="Kimura K."/>
            <person name="Takaki Y."/>
            <person name="Yoshida Y."/>
            <person name="Baba S."/>
            <person name="Kobayashi G."/>
            <person name="Nagasaki K."/>
            <person name="Hano T."/>
            <person name="Tomaru Y."/>
        </authorList>
    </citation>
    <scope>NUCLEOTIDE SEQUENCE [LARGE SCALE GENOMIC DNA]</scope>
    <source>
        <strain evidence="11 12">NIES-3715</strain>
    </source>
</reference>
<evidence type="ECO:0000256" key="9">
    <source>
        <dbReference type="SAM" id="MobiDB-lite"/>
    </source>
</evidence>
<keyword evidence="3 10" id="KW-0812">Transmembrane</keyword>
<dbReference type="PANTHER" id="PTHR12714:SF26">
    <property type="entry name" value="ISOPRENYLCYSTEINE CARBOXYLMETHYLTRANSFERASE FAMILY PROTEIN"/>
    <property type="match status" value="1"/>
</dbReference>
<keyword evidence="4 10" id="KW-1133">Transmembrane helix</keyword>
<keyword evidence="7" id="KW-0594">Phospholipid biosynthesis</keyword>
<evidence type="ECO:0000256" key="3">
    <source>
        <dbReference type="ARBA" id="ARBA00022692"/>
    </source>
</evidence>
<evidence type="ECO:0000256" key="1">
    <source>
        <dbReference type="ARBA" id="ARBA00004127"/>
    </source>
</evidence>
<accession>A0AAD3DC62</accession>
<feature type="transmembrane region" description="Helical" evidence="10">
    <location>
        <begin position="178"/>
        <end position="209"/>
    </location>
</feature>
<keyword evidence="8" id="KW-1208">Phospholipid metabolism</keyword>
<dbReference type="GO" id="GO:0004671">
    <property type="term" value="F:protein C-terminal S-isoprenylcysteine carboxyl O-methyltransferase activity"/>
    <property type="evidence" value="ECO:0007669"/>
    <property type="project" value="TreeGrafter"/>
</dbReference>
<keyword evidence="2" id="KW-0444">Lipid biosynthesis</keyword>
<evidence type="ECO:0000256" key="4">
    <source>
        <dbReference type="ARBA" id="ARBA00022989"/>
    </source>
</evidence>
<evidence type="ECO:0000256" key="6">
    <source>
        <dbReference type="ARBA" id="ARBA00023136"/>
    </source>
</evidence>
<evidence type="ECO:0000313" key="12">
    <source>
        <dbReference type="Proteomes" id="UP001054902"/>
    </source>
</evidence>
<dbReference type="InterPro" id="IPR007318">
    <property type="entry name" value="Phopholipid_MeTrfase"/>
</dbReference>
<gene>
    <name evidence="11" type="ORF">CTEN210_18122</name>
</gene>
<evidence type="ECO:0000256" key="10">
    <source>
        <dbReference type="SAM" id="Phobius"/>
    </source>
</evidence>
<dbReference type="PANTHER" id="PTHR12714">
    <property type="entry name" value="PROTEIN-S ISOPRENYLCYSTEINE O-METHYLTRANSFERASE"/>
    <property type="match status" value="1"/>
</dbReference>
<keyword evidence="12" id="KW-1185">Reference proteome</keyword>
<evidence type="ECO:0000256" key="7">
    <source>
        <dbReference type="ARBA" id="ARBA00023209"/>
    </source>
</evidence>
<dbReference type="Proteomes" id="UP001054902">
    <property type="component" value="Unassembled WGS sequence"/>
</dbReference>
<dbReference type="GO" id="GO:0005783">
    <property type="term" value="C:endoplasmic reticulum"/>
    <property type="evidence" value="ECO:0007669"/>
    <property type="project" value="TreeGrafter"/>
</dbReference>
<feature type="compositionally biased region" description="Basic and acidic residues" evidence="9">
    <location>
        <begin position="302"/>
        <end position="316"/>
    </location>
</feature>
<dbReference type="EMBL" id="BLLK01000074">
    <property type="protein sequence ID" value="GFH61646.1"/>
    <property type="molecule type" value="Genomic_DNA"/>
</dbReference>
<name>A0AAD3DC62_9STRA</name>
<dbReference type="AlphaFoldDB" id="A0AAD3DC62"/>
<proteinExistence type="predicted"/>
<keyword evidence="6 10" id="KW-0472">Membrane</keyword>